<proteinExistence type="predicted"/>
<name>A0AA88APE7_FICCA</name>
<organism evidence="1 2">
    <name type="scientific">Ficus carica</name>
    <name type="common">Common fig</name>
    <dbReference type="NCBI Taxonomy" id="3494"/>
    <lineage>
        <taxon>Eukaryota</taxon>
        <taxon>Viridiplantae</taxon>
        <taxon>Streptophyta</taxon>
        <taxon>Embryophyta</taxon>
        <taxon>Tracheophyta</taxon>
        <taxon>Spermatophyta</taxon>
        <taxon>Magnoliopsida</taxon>
        <taxon>eudicotyledons</taxon>
        <taxon>Gunneridae</taxon>
        <taxon>Pentapetalae</taxon>
        <taxon>rosids</taxon>
        <taxon>fabids</taxon>
        <taxon>Rosales</taxon>
        <taxon>Moraceae</taxon>
        <taxon>Ficeae</taxon>
        <taxon>Ficus</taxon>
    </lineage>
</organism>
<evidence type="ECO:0000313" key="1">
    <source>
        <dbReference type="EMBL" id="GMN47581.1"/>
    </source>
</evidence>
<dbReference type="EMBL" id="BTGU01000026">
    <property type="protein sequence ID" value="GMN47581.1"/>
    <property type="molecule type" value="Genomic_DNA"/>
</dbReference>
<evidence type="ECO:0000313" key="2">
    <source>
        <dbReference type="Proteomes" id="UP001187192"/>
    </source>
</evidence>
<dbReference type="AlphaFoldDB" id="A0AA88APE7"/>
<accession>A0AA88APE7</accession>
<gene>
    <name evidence="1" type="ORF">TIFTF001_016770</name>
</gene>
<protein>
    <submittedName>
        <fullName evidence="1">Uncharacterized protein</fullName>
    </submittedName>
</protein>
<sequence>MSSFGTEVGVGLRDGVWGRISGQESRGSRSRLGFVTWVGVEVGFRDEGLGSMLGFRTEVEVGGLIQVSEWGSGLGFRTRAGVRFRDGDGVRVNVRF</sequence>
<comment type="caution">
    <text evidence="1">The sequence shown here is derived from an EMBL/GenBank/DDBJ whole genome shotgun (WGS) entry which is preliminary data.</text>
</comment>
<reference evidence="1" key="1">
    <citation type="submission" date="2023-07" db="EMBL/GenBank/DDBJ databases">
        <title>draft genome sequence of fig (Ficus carica).</title>
        <authorList>
            <person name="Takahashi T."/>
            <person name="Nishimura K."/>
        </authorList>
    </citation>
    <scope>NUCLEOTIDE SEQUENCE</scope>
</reference>
<keyword evidence="2" id="KW-1185">Reference proteome</keyword>
<dbReference type="Proteomes" id="UP001187192">
    <property type="component" value="Unassembled WGS sequence"/>
</dbReference>